<feature type="transmembrane region" description="Helical" evidence="13">
    <location>
        <begin position="191"/>
        <end position="213"/>
    </location>
</feature>
<dbReference type="Proteomes" id="UP000515140">
    <property type="component" value="Unplaced"/>
</dbReference>
<dbReference type="PROSITE" id="PS50850">
    <property type="entry name" value="MFS"/>
    <property type="match status" value="1"/>
</dbReference>
<dbReference type="GO" id="GO:0015293">
    <property type="term" value="F:symporter activity"/>
    <property type="evidence" value="ECO:0007669"/>
    <property type="project" value="UniProtKB-KW"/>
</dbReference>
<keyword evidence="9 13" id="KW-0472">Membrane</keyword>
<sequence>MDSSDNASSCVMENTNPQEEDGRKQQHPKVKSFCSVRYGVAIMVHFCSLITTTQFSSLNIAIIAMVNHTDQSSQSNVSTKRYPGATADTGVPVYDWNPEIQGLLLSAMLYGSFITTIPGGYFSGVLGGKKIAGLSLLLSSVLSLLIPLAADSGLPYLFLVRIVQGLAQGMNFSALPAFWPRWAPPLERTQLSNIGLSGAVMGTFTVVIAGGFLCESPGWPSIFYIFGGIGCVYSVIWFSLVFDDPMKHPFISDSEREYIISSLAEQATSPNWSLPFKAMMKTLAIWAIIIPAICRVWLISNLTTSLPTLLDNMFDLNFGKNGFLSALPLITSWISMTLGSKIADFLLSKKILRLITVRKLFTFVGMFFPSLFTVAIPYVGSTTAVTFMILASSASALCYSGFIVSPLDFAPRYASFIMSLGTTAMWISGLISPFITGYFINQDNTTGWKNVFFLSSAINVLGMIFYLIFGQTDIQNWAKEQRLTRF</sequence>
<keyword evidence="5 13" id="KW-0812">Transmembrane</keyword>
<feature type="transmembrane region" description="Helical" evidence="13">
    <location>
        <begin position="385"/>
        <end position="404"/>
    </location>
</feature>
<keyword evidence="6" id="KW-0769">Symport</keyword>
<evidence type="ECO:0000256" key="12">
    <source>
        <dbReference type="SAM" id="MobiDB-lite"/>
    </source>
</evidence>
<evidence type="ECO:0000313" key="15">
    <source>
        <dbReference type="Proteomes" id="UP000515140"/>
    </source>
</evidence>
<feature type="transmembrane region" description="Helical" evidence="13">
    <location>
        <begin position="156"/>
        <end position="179"/>
    </location>
</feature>
<dbReference type="PANTHER" id="PTHR11662:SF284">
    <property type="entry name" value="SMALL INTESTINE URATE EXPORTER-RELATED"/>
    <property type="match status" value="1"/>
</dbReference>
<dbReference type="GeneID" id="110219756"/>
<feature type="transmembrane region" description="Helical" evidence="13">
    <location>
        <begin position="416"/>
        <end position="440"/>
    </location>
</feature>
<keyword evidence="7 13" id="KW-1133">Transmembrane helix</keyword>
<reference evidence="16 17" key="1">
    <citation type="submission" date="2025-04" db="UniProtKB">
        <authorList>
            <consortium name="RefSeq"/>
        </authorList>
    </citation>
    <scope>IDENTIFICATION</scope>
    <source>
        <tissue evidence="16 17">Spleen</tissue>
    </source>
</reference>
<dbReference type="InterPro" id="IPR011701">
    <property type="entry name" value="MFS"/>
</dbReference>
<dbReference type="InterPro" id="IPR020846">
    <property type="entry name" value="MFS_dom"/>
</dbReference>
<evidence type="ECO:0000256" key="4">
    <source>
        <dbReference type="ARBA" id="ARBA00022475"/>
    </source>
</evidence>
<dbReference type="Pfam" id="PF07690">
    <property type="entry name" value="MFS_1"/>
    <property type="match status" value="1"/>
</dbReference>
<dbReference type="RefSeq" id="XP_020859049.1">
    <property type="nucleotide sequence ID" value="XM_021003390.1"/>
</dbReference>
<dbReference type="InterPro" id="IPR036259">
    <property type="entry name" value="MFS_trans_sf"/>
</dbReference>
<proteinExistence type="inferred from homology"/>
<evidence type="ECO:0000256" key="9">
    <source>
        <dbReference type="ARBA" id="ARBA00023136"/>
    </source>
</evidence>
<evidence type="ECO:0000256" key="3">
    <source>
        <dbReference type="ARBA" id="ARBA00022448"/>
    </source>
</evidence>
<dbReference type="KEGG" id="pcw:110219756"/>
<evidence type="ECO:0000256" key="6">
    <source>
        <dbReference type="ARBA" id="ARBA00022847"/>
    </source>
</evidence>
<dbReference type="GO" id="GO:0016324">
    <property type="term" value="C:apical plasma membrane"/>
    <property type="evidence" value="ECO:0007669"/>
    <property type="project" value="UniProtKB-SubCell"/>
</dbReference>
<feature type="transmembrane region" description="Helical" evidence="13">
    <location>
        <begin position="452"/>
        <end position="469"/>
    </location>
</feature>
<evidence type="ECO:0000259" key="14">
    <source>
        <dbReference type="PROSITE" id="PS50850"/>
    </source>
</evidence>
<comment type="similarity">
    <text evidence="2">Belongs to the major facilitator superfamily. Sodium/anion cotransporter family.</text>
</comment>
<dbReference type="RefSeq" id="XP_020859050.1">
    <property type="nucleotide sequence ID" value="XM_021003391.1"/>
</dbReference>
<dbReference type="Gene3D" id="1.20.1250.20">
    <property type="entry name" value="MFS general substrate transporter like domains"/>
    <property type="match status" value="2"/>
</dbReference>
<feature type="compositionally biased region" description="Polar residues" evidence="12">
    <location>
        <begin position="1"/>
        <end position="17"/>
    </location>
</feature>
<evidence type="ECO:0000256" key="2">
    <source>
        <dbReference type="ARBA" id="ARBA00008586"/>
    </source>
</evidence>
<dbReference type="FunFam" id="1.20.1250.20:FF:000060">
    <property type="entry name" value="Solute carrier family 17 member 3"/>
    <property type="match status" value="1"/>
</dbReference>
<comment type="catalytic activity">
    <reaction evidence="11">
        <text>3 Na(+)(out) + phosphate(out) = 3 Na(+)(in) + phosphate(in)</text>
        <dbReference type="Rhea" id="RHEA:71255"/>
        <dbReference type="ChEBI" id="CHEBI:29101"/>
        <dbReference type="ChEBI" id="CHEBI:43474"/>
    </reaction>
</comment>
<keyword evidence="3" id="KW-0813">Transport</keyword>
<name>A0A6P5LRW5_PHACI</name>
<dbReference type="PANTHER" id="PTHR11662">
    <property type="entry name" value="SOLUTE CARRIER FAMILY 17"/>
    <property type="match status" value="1"/>
</dbReference>
<feature type="transmembrane region" description="Helical" evidence="13">
    <location>
        <begin position="131"/>
        <end position="150"/>
    </location>
</feature>
<evidence type="ECO:0000256" key="13">
    <source>
        <dbReference type="SAM" id="Phobius"/>
    </source>
</evidence>
<evidence type="ECO:0000313" key="16">
    <source>
        <dbReference type="RefSeq" id="XP_020859049.1"/>
    </source>
</evidence>
<evidence type="ECO:0000256" key="7">
    <source>
        <dbReference type="ARBA" id="ARBA00022989"/>
    </source>
</evidence>
<dbReference type="GO" id="GO:0006820">
    <property type="term" value="P:monoatomic anion transport"/>
    <property type="evidence" value="ECO:0007669"/>
    <property type="project" value="TreeGrafter"/>
</dbReference>
<feature type="transmembrane region" description="Helical" evidence="13">
    <location>
        <begin position="103"/>
        <end position="124"/>
    </location>
</feature>
<keyword evidence="4" id="KW-1003">Cell membrane</keyword>
<dbReference type="CDD" id="cd17318">
    <property type="entry name" value="MFS_SLC17"/>
    <property type="match status" value="1"/>
</dbReference>
<protein>
    <submittedName>
        <fullName evidence="16 17">Probable small intestine urate exporter</fullName>
    </submittedName>
</protein>
<evidence type="ECO:0000256" key="10">
    <source>
        <dbReference type="ARBA" id="ARBA00023180"/>
    </source>
</evidence>
<comment type="subcellular location">
    <subcellularLocation>
        <location evidence="1">Apical cell membrane</location>
        <topology evidence="1">Multi-pass membrane protein</topology>
    </subcellularLocation>
</comment>
<dbReference type="SUPFAM" id="SSF103473">
    <property type="entry name" value="MFS general substrate transporter"/>
    <property type="match status" value="1"/>
</dbReference>
<feature type="transmembrane region" description="Helical" evidence="13">
    <location>
        <begin position="360"/>
        <end position="379"/>
    </location>
</feature>
<evidence type="ECO:0000256" key="11">
    <source>
        <dbReference type="ARBA" id="ARBA00035839"/>
    </source>
</evidence>
<evidence type="ECO:0000256" key="1">
    <source>
        <dbReference type="ARBA" id="ARBA00004424"/>
    </source>
</evidence>
<feature type="transmembrane region" description="Helical" evidence="13">
    <location>
        <begin position="219"/>
        <end position="242"/>
    </location>
</feature>
<organism evidence="15 16">
    <name type="scientific">Phascolarctos cinereus</name>
    <name type="common">Koala</name>
    <dbReference type="NCBI Taxonomy" id="38626"/>
    <lineage>
        <taxon>Eukaryota</taxon>
        <taxon>Metazoa</taxon>
        <taxon>Chordata</taxon>
        <taxon>Craniata</taxon>
        <taxon>Vertebrata</taxon>
        <taxon>Euteleostomi</taxon>
        <taxon>Mammalia</taxon>
        <taxon>Metatheria</taxon>
        <taxon>Diprotodontia</taxon>
        <taxon>Phascolarctidae</taxon>
        <taxon>Phascolarctos</taxon>
    </lineage>
</organism>
<evidence type="ECO:0000256" key="8">
    <source>
        <dbReference type="ARBA" id="ARBA00023065"/>
    </source>
</evidence>
<gene>
    <name evidence="16 17" type="primary">LOC110219756</name>
</gene>
<feature type="region of interest" description="Disordered" evidence="12">
    <location>
        <begin position="1"/>
        <end position="27"/>
    </location>
</feature>
<feature type="domain" description="Major facilitator superfamily (MFS) profile" evidence="14">
    <location>
        <begin position="40"/>
        <end position="474"/>
    </location>
</feature>
<evidence type="ECO:0000256" key="5">
    <source>
        <dbReference type="ARBA" id="ARBA00022692"/>
    </source>
</evidence>
<evidence type="ECO:0000313" key="17">
    <source>
        <dbReference type="RefSeq" id="XP_020859050.1"/>
    </source>
</evidence>
<dbReference type="FunFam" id="1.20.1250.20:FF:000003">
    <property type="entry name" value="Solute carrier family 17 member 3"/>
    <property type="match status" value="1"/>
</dbReference>
<dbReference type="AlphaFoldDB" id="A0A6P5LRW5"/>
<keyword evidence="10" id="KW-0325">Glycoprotein</keyword>
<keyword evidence="15" id="KW-1185">Reference proteome</keyword>
<accession>A0A6P5LRW5</accession>
<feature type="transmembrane region" description="Helical" evidence="13">
    <location>
        <begin position="283"/>
        <end position="302"/>
    </location>
</feature>
<dbReference type="InterPro" id="IPR050382">
    <property type="entry name" value="MFS_Na/Anion_cotransporter"/>
</dbReference>
<feature type="transmembrane region" description="Helical" evidence="13">
    <location>
        <begin position="322"/>
        <end position="339"/>
    </location>
</feature>
<feature type="transmembrane region" description="Helical" evidence="13">
    <location>
        <begin position="38"/>
        <end position="66"/>
    </location>
</feature>
<keyword evidence="8" id="KW-0406">Ion transport</keyword>